<evidence type="ECO:0000313" key="2">
    <source>
        <dbReference type="WBParaSite" id="ES5_v2.g6690.t1"/>
    </source>
</evidence>
<dbReference type="WBParaSite" id="ES5_v2.g6690.t1">
    <property type="protein sequence ID" value="ES5_v2.g6690.t1"/>
    <property type="gene ID" value="ES5_v2.g6690"/>
</dbReference>
<proteinExistence type="predicted"/>
<evidence type="ECO:0000313" key="1">
    <source>
        <dbReference type="Proteomes" id="UP000887579"/>
    </source>
</evidence>
<dbReference type="Proteomes" id="UP000887579">
    <property type="component" value="Unplaced"/>
</dbReference>
<organism evidence="1 2">
    <name type="scientific">Panagrolaimus sp. ES5</name>
    <dbReference type="NCBI Taxonomy" id="591445"/>
    <lineage>
        <taxon>Eukaryota</taxon>
        <taxon>Metazoa</taxon>
        <taxon>Ecdysozoa</taxon>
        <taxon>Nematoda</taxon>
        <taxon>Chromadorea</taxon>
        <taxon>Rhabditida</taxon>
        <taxon>Tylenchina</taxon>
        <taxon>Panagrolaimomorpha</taxon>
        <taxon>Panagrolaimoidea</taxon>
        <taxon>Panagrolaimidae</taxon>
        <taxon>Panagrolaimus</taxon>
    </lineage>
</organism>
<protein>
    <submittedName>
        <fullName evidence="2">Bardet-Biedl syndrome 2 protein homolog</fullName>
    </submittedName>
</protein>
<sequence>MEPPPLKGSFKPVFNFGFSQHILPNCASFGIFDESRRVQLVVATNTNKVVLQNSEAIFHINETITCLRTCKFASTDDYDVVVIGTASSLICYDVYKNKTVFHRQMPEGIRYIEFGIVDDQVSPLIICACGSTIWGIDAFGSDVFWTALGDDINSLTLCDFDGDGKNELVIGTNGIEIKVLKNLALLSEFTEGDPVSAVKTLSNTGFLFALKSGTLGYYENKALHWRVKSKSHVVCFLEYPTENTFVCVWKSGKVDARLRATGEIVAKALYDGEVADAFLADINGTENLQFILAFTNGKVIGTQFVQEVSPDQVQQLIRDYGQKKHHLMEELKNYEKPDVINIDHAAIPSGTSLQSAIHCTVEDGLCLTLSLSNNVPIRAAVIFAEGVFDSESLVIHPTAEESGLTTQIFPQRQMATDLHIKLFAGTSTAKQMHVFEVNGEILRFATLLMVDKLYTEPEGYVKFNLGYRPDNIIKWLLYNFYLGEKEPEIESLCENPSMEFCFMCVTKKQGLRISIDDGGNCEIKHDDIEICGNVVQSLLQFLKIEELSSQALFPQSA</sequence>
<name>A0AC34GQH7_9BILA</name>
<accession>A0AC34GQH7</accession>
<reference evidence="2" key="1">
    <citation type="submission" date="2022-11" db="UniProtKB">
        <authorList>
            <consortium name="WormBaseParasite"/>
        </authorList>
    </citation>
    <scope>IDENTIFICATION</scope>
</reference>